<dbReference type="VEuPathDB" id="AmoebaDB:NAEGRDRAFT_49245"/>
<organism evidence="3">
    <name type="scientific">Naegleria gruberi</name>
    <name type="common">Amoeba</name>
    <dbReference type="NCBI Taxonomy" id="5762"/>
    <lineage>
        <taxon>Eukaryota</taxon>
        <taxon>Discoba</taxon>
        <taxon>Heterolobosea</taxon>
        <taxon>Tetramitia</taxon>
        <taxon>Eutetramitia</taxon>
        <taxon>Vahlkampfiidae</taxon>
        <taxon>Naegleria</taxon>
    </lineage>
</organism>
<comment type="similarity">
    <text evidence="1">Belongs to the sel-1 family.</text>
</comment>
<name>D2VG31_NAEGR</name>
<evidence type="ECO:0000313" key="3">
    <source>
        <dbReference type="Proteomes" id="UP000006671"/>
    </source>
</evidence>
<dbReference type="Pfam" id="PF08238">
    <property type="entry name" value="Sel1"/>
    <property type="match status" value="5"/>
</dbReference>
<dbReference type="SUPFAM" id="SSF52047">
    <property type="entry name" value="RNI-like"/>
    <property type="match status" value="1"/>
</dbReference>
<accession>D2VG31</accession>
<proteinExistence type="inferred from homology"/>
<evidence type="ECO:0000313" key="2">
    <source>
        <dbReference type="EMBL" id="EFC44196.1"/>
    </source>
</evidence>
<protein>
    <submittedName>
        <fullName evidence="2">Predicted protein</fullName>
    </submittedName>
</protein>
<dbReference type="InterPro" id="IPR006597">
    <property type="entry name" value="Sel1-like"/>
</dbReference>
<dbReference type="InterPro" id="IPR050767">
    <property type="entry name" value="Sel1_AlgK"/>
</dbReference>
<dbReference type="AlphaFoldDB" id="D2VG31"/>
<dbReference type="InParanoid" id="D2VG31"/>
<dbReference type="SUPFAM" id="SSF81901">
    <property type="entry name" value="HCP-like"/>
    <property type="match status" value="1"/>
</dbReference>
<dbReference type="RefSeq" id="XP_002676940.1">
    <property type="nucleotide sequence ID" value="XM_002676894.1"/>
</dbReference>
<dbReference type="Gene3D" id="3.80.10.10">
    <property type="entry name" value="Ribonuclease Inhibitor"/>
    <property type="match status" value="1"/>
</dbReference>
<dbReference type="Pfam" id="PF13516">
    <property type="entry name" value="LRR_6"/>
    <property type="match status" value="1"/>
</dbReference>
<dbReference type="eggNOG" id="KOG1550">
    <property type="taxonomic scope" value="Eukaryota"/>
</dbReference>
<dbReference type="GeneID" id="8856741"/>
<dbReference type="InterPro" id="IPR011990">
    <property type="entry name" value="TPR-like_helical_dom_sf"/>
</dbReference>
<dbReference type="InterPro" id="IPR001611">
    <property type="entry name" value="Leu-rich_rpt"/>
</dbReference>
<dbReference type="OrthoDB" id="272077at2759"/>
<dbReference type="EMBL" id="GG738869">
    <property type="protein sequence ID" value="EFC44196.1"/>
    <property type="molecule type" value="Genomic_DNA"/>
</dbReference>
<dbReference type="STRING" id="5762.D2VG31"/>
<gene>
    <name evidence="2" type="ORF">NAEGRDRAFT_49245</name>
</gene>
<dbReference type="InterPro" id="IPR032675">
    <property type="entry name" value="LRR_dom_sf"/>
</dbReference>
<dbReference type="Gene3D" id="1.25.40.10">
    <property type="entry name" value="Tetratricopeptide repeat domain"/>
    <property type="match status" value="2"/>
</dbReference>
<dbReference type="KEGG" id="ngr:NAEGRDRAFT_49245"/>
<sequence length="349" mass="39895">MLACGIGDAGVQSLVNSSKNLKSLKYLDLSCNVITDNGLKMILNSDFNLEEFYLTTNKIKYTSINERPMESLKILQLEEYYTVETVHDMHMEIFYQTGRVPTNVNTPQAQSLHDVALMLQQPQILQVTTRVSLEMLLESAKQGSTQAQYRMGGIYFVKCEPDYGFSQNIDLAIDFLRKAAEKKHPEATALLSVLYEEIGNLEKSFEWCKKASELGDSSSMIRLGYMYDKGNEFIKVDHVLALEMYEKALKIETSSQNYYLLGSLFHEGRCDKFGKVIIGQDYQKAMEYYHECLKLEEDNEWANYHLGIMYKLGEGIDQPNNELAKKYLSRAAELGDDTISEQESNQNLE</sequence>
<dbReference type="PANTHER" id="PTHR11102">
    <property type="entry name" value="SEL-1-LIKE PROTEIN"/>
    <property type="match status" value="1"/>
</dbReference>
<dbReference type="Proteomes" id="UP000006671">
    <property type="component" value="Unassembled WGS sequence"/>
</dbReference>
<keyword evidence="3" id="KW-1185">Reference proteome</keyword>
<dbReference type="SMART" id="SM00671">
    <property type="entry name" value="SEL1"/>
    <property type="match status" value="6"/>
</dbReference>
<reference evidence="2 3" key="1">
    <citation type="journal article" date="2010" name="Cell">
        <title>The genome of Naegleria gruberi illuminates early eukaryotic versatility.</title>
        <authorList>
            <person name="Fritz-Laylin L.K."/>
            <person name="Prochnik S.E."/>
            <person name="Ginger M.L."/>
            <person name="Dacks J.B."/>
            <person name="Carpenter M.L."/>
            <person name="Field M.C."/>
            <person name="Kuo A."/>
            <person name="Paredez A."/>
            <person name="Chapman J."/>
            <person name="Pham J."/>
            <person name="Shu S."/>
            <person name="Neupane R."/>
            <person name="Cipriano M."/>
            <person name="Mancuso J."/>
            <person name="Tu H."/>
            <person name="Salamov A."/>
            <person name="Lindquist E."/>
            <person name="Shapiro H."/>
            <person name="Lucas S."/>
            <person name="Grigoriev I.V."/>
            <person name="Cande W.Z."/>
            <person name="Fulton C."/>
            <person name="Rokhsar D.S."/>
            <person name="Dawson S.C."/>
        </authorList>
    </citation>
    <scope>NUCLEOTIDE SEQUENCE [LARGE SCALE GENOMIC DNA]</scope>
    <source>
        <strain evidence="2 3">NEG-M</strain>
    </source>
</reference>
<evidence type="ECO:0000256" key="1">
    <source>
        <dbReference type="ARBA" id="ARBA00038101"/>
    </source>
</evidence>
<dbReference type="PANTHER" id="PTHR11102:SF160">
    <property type="entry name" value="ERAD-ASSOCIATED E3 UBIQUITIN-PROTEIN LIGASE COMPONENT HRD3"/>
    <property type="match status" value="1"/>
</dbReference>